<gene>
    <name evidence="1" type="ORF">SLEP1_g53567</name>
</gene>
<dbReference type="PANTHER" id="PTHR22753:SF24">
    <property type="entry name" value="ESTERASE_LIPASE_THIOESTERASE FAMILY PROTEIN"/>
    <property type="match status" value="1"/>
</dbReference>
<name>A0AAV5MAA4_9ROSI</name>
<accession>A0AAV5MAA4</accession>
<dbReference type="GO" id="GO:0016020">
    <property type="term" value="C:membrane"/>
    <property type="evidence" value="ECO:0007669"/>
    <property type="project" value="TreeGrafter"/>
</dbReference>
<dbReference type="Proteomes" id="UP001054252">
    <property type="component" value="Unassembled WGS sequence"/>
</dbReference>
<dbReference type="PANTHER" id="PTHR22753">
    <property type="entry name" value="TRANSMEMBRANE PROTEIN 68"/>
    <property type="match status" value="1"/>
</dbReference>
<evidence type="ECO:0000313" key="2">
    <source>
        <dbReference type="Proteomes" id="UP001054252"/>
    </source>
</evidence>
<proteinExistence type="predicted"/>
<dbReference type="AlphaFoldDB" id="A0AAV5MAA4"/>
<organism evidence="1 2">
    <name type="scientific">Rubroshorea leprosula</name>
    <dbReference type="NCBI Taxonomy" id="152421"/>
    <lineage>
        <taxon>Eukaryota</taxon>
        <taxon>Viridiplantae</taxon>
        <taxon>Streptophyta</taxon>
        <taxon>Embryophyta</taxon>
        <taxon>Tracheophyta</taxon>
        <taxon>Spermatophyta</taxon>
        <taxon>Magnoliopsida</taxon>
        <taxon>eudicotyledons</taxon>
        <taxon>Gunneridae</taxon>
        <taxon>Pentapetalae</taxon>
        <taxon>rosids</taxon>
        <taxon>malvids</taxon>
        <taxon>Malvales</taxon>
        <taxon>Dipterocarpaceae</taxon>
        <taxon>Rubroshorea</taxon>
    </lineage>
</organism>
<evidence type="ECO:0000313" key="1">
    <source>
        <dbReference type="EMBL" id="GKV46594.1"/>
    </source>
</evidence>
<sequence length="93" mass="10711">MAARFGAKIVAFGVVGADDFAEVIFYYGDQTKIPYFRDFIEDLTEEAVLLRNEGDGEVSNQQLYTNHDWHQGFQEYIIFILGNQLKPKEESKN</sequence>
<keyword evidence="2" id="KW-1185">Reference proteome</keyword>
<reference evidence="1 2" key="1">
    <citation type="journal article" date="2021" name="Commun. Biol.">
        <title>The genome of Shorea leprosula (Dipterocarpaceae) highlights the ecological relevance of drought in aseasonal tropical rainforests.</title>
        <authorList>
            <person name="Ng K.K.S."/>
            <person name="Kobayashi M.J."/>
            <person name="Fawcett J.A."/>
            <person name="Hatakeyama M."/>
            <person name="Paape T."/>
            <person name="Ng C.H."/>
            <person name="Ang C.C."/>
            <person name="Tnah L.H."/>
            <person name="Lee C.T."/>
            <person name="Nishiyama T."/>
            <person name="Sese J."/>
            <person name="O'Brien M.J."/>
            <person name="Copetti D."/>
            <person name="Mohd Noor M.I."/>
            <person name="Ong R.C."/>
            <person name="Putra M."/>
            <person name="Sireger I.Z."/>
            <person name="Indrioko S."/>
            <person name="Kosugi Y."/>
            <person name="Izuno A."/>
            <person name="Isagi Y."/>
            <person name="Lee S.L."/>
            <person name="Shimizu K.K."/>
        </authorList>
    </citation>
    <scope>NUCLEOTIDE SEQUENCE [LARGE SCALE GENOMIC DNA]</scope>
    <source>
        <strain evidence="1">214</strain>
    </source>
</reference>
<protein>
    <submittedName>
        <fullName evidence="1">Uncharacterized protein</fullName>
    </submittedName>
</protein>
<dbReference type="EMBL" id="BPVZ01000211">
    <property type="protein sequence ID" value="GKV46594.1"/>
    <property type="molecule type" value="Genomic_DNA"/>
</dbReference>
<comment type="caution">
    <text evidence="1">The sequence shown here is derived from an EMBL/GenBank/DDBJ whole genome shotgun (WGS) entry which is preliminary data.</text>
</comment>